<dbReference type="RefSeq" id="WP_185829876.1">
    <property type="nucleotide sequence ID" value="NZ_AP025144.1"/>
</dbReference>
<proteinExistence type="predicted"/>
<dbReference type="EMBL" id="BSNX01000005">
    <property type="protein sequence ID" value="GLQ71288.1"/>
    <property type="molecule type" value="Genomic_DNA"/>
</dbReference>
<organism evidence="2 3">
    <name type="scientific">Vibrio penaeicida</name>
    <dbReference type="NCBI Taxonomy" id="104609"/>
    <lineage>
        <taxon>Bacteria</taxon>
        <taxon>Pseudomonadati</taxon>
        <taxon>Pseudomonadota</taxon>
        <taxon>Gammaproteobacteria</taxon>
        <taxon>Vibrionales</taxon>
        <taxon>Vibrionaceae</taxon>
        <taxon>Vibrio</taxon>
    </lineage>
</organism>
<accession>A0AAV5NM13</accession>
<evidence type="ECO:0000259" key="1">
    <source>
        <dbReference type="PROSITE" id="PS51781"/>
    </source>
</evidence>
<dbReference type="PROSITE" id="PS51781">
    <property type="entry name" value="SH3B"/>
    <property type="match status" value="1"/>
</dbReference>
<sequence>MSWQKRKIQLRPLSIKSLIGCAGLILLTGCQSTGTDSNAASANKVSGSTSSGLVSTQLDEFFGQEARDQFLKQSIEALESQNTSEWQGIDSSNSAKWLIKVATPEVQSIEVHYPVEEAVDTEQTLTFVGLTHETTTALNLRTSPRQSSQKIGQLQKGEAFNVLAQASGKPWVLVEQEGDVRGYVHHDYIKPAGPKQDLIVSKVGIQKHLETEKETSVLAGSYVCRDLQYSFSRDEKVQFGEFTACQKQQGSWYIEEGSARIVKASN</sequence>
<feature type="domain" description="SH3b" evidence="1">
    <location>
        <begin position="122"/>
        <end position="193"/>
    </location>
</feature>
<dbReference type="InterPro" id="IPR003646">
    <property type="entry name" value="SH3-like_bac-type"/>
</dbReference>
<gene>
    <name evidence="2" type="ORF">GCM10007932_06480</name>
</gene>
<reference evidence="3" key="1">
    <citation type="journal article" date="2019" name="Int. J. Syst. Evol. Microbiol.">
        <title>The Global Catalogue of Microorganisms (GCM) 10K type strain sequencing project: providing services to taxonomists for standard genome sequencing and annotation.</title>
        <authorList>
            <consortium name="The Broad Institute Genomics Platform"/>
            <consortium name="The Broad Institute Genome Sequencing Center for Infectious Disease"/>
            <person name="Wu L."/>
            <person name="Ma J."/>
        </authorList>
    </citation>
    <scope>NUCLEOTIDE SEQUENCE [LARGE SCALE GENOMIC DNA]</scope>
    <source>
        <strain evidence="3">NBRC 15640</strain>
    </source>
</reference>
<keyword evidence="3" id="KW-1185">Reference proteome</keyword>
<evidence type="ECO:0000313" key="3">
    <source>
        <dbReference type="Proteomes" id="UP001156690"/>
    </source>
</evidence>
<dbReference type="PROSITE" id="PS51257">
    <property type="entry name" value="PROKAR_LIPOPROTEIN"/>
    <property type="match status" value="1"/>
</dbReference>
<dbReference type="Gene3D" id="2.30.30.40">
    <property type="entry name" value="SH3 Domains"/>
    <property type="match status" value="1"/>
</dbReference>
<evidence type="ECO:0000313" key="2">
    <source>
        <dbReference type="EMBL" id="GLQ71288.1"/>
    </source>
</evidence>
<dbReference type="SMART" id="SM00287">
    <property type="entry name" value="SH3b"/>
    <property type="match status" value="1"/>
</dbReference>
<dbReference type="Pfam" id="PF08239">
    <property type="entry name" value="SH3_3"/>
    <property type="match status" value="1"/>
</dbReference>
<comment type="caution">
    <text evidence="2">The sequence shown here is derived from an EMBL/GenBank/DDBJ whole genome shotgun (WGS) entry which is preliminary data.</text>
</comment>
<name>A0AAV5NM13_9VIBR</name>
<dbReference type="AlphaFoldDB" id="A0AAV5NM13"/>
<protein>
    <recommendedName>
        <fullName evidence="1">SH3b domain-containing protein</fullName>
    </recommendedName>
</protein>
<dbReference type="Proteomes" id="UP001156690">
    <property type="component" value="Unassembled WGS sequence"/>
</dbReference>